<sequence length="239" mass="25065">MAKGLITLCLFCMLRATTGAQNQTGSPLTCFNCKSGGSCSLTPQTCSLPQDACIILREHNTLGAENLGTYQSCANSRQSLTGFLAFYFGDKVVVEIESELCKNNDCNTESTPSRLAINTVRNGLQCPACYAPGFQSCESNGHVLCTGGADQCAVVVGTLVQGDVSIPFAARGCATEAACSIETLESGVFSYKLIKAQCSPAPKAEINSASRSSAWGPFSLGSIIPQVLLFLPSLLGLFC</sequence>
<evidence type="ECO:0000313" key="6">
    <source>
        <dbReference type="Proteomes" id="UP000694393"/>
    </source>
</evidence>
<dbReference type="GO" id="GO:0030154">
    <property type="term" value="P:cell differentiation"/>
    <property type="evidence" value="ECO:0007669"/>
    <property type="project" value="UniProtKB-ARBA"/>
</dbReference>
<comment type="subcellular location">
    <subcellularLocation>
        <location evidence="1">Secreted</location>
    </subcellularLocation>
</comment>
<evidence type="ECO:0000256" key="1">
    <source>
        <dbReference type="ARBA" id="ARBA00004613"/>
    </source>
</evidence>
<feature type="domain" description="UPAR/Ly6" evidence="4">
    <location>
        <begin position="124"/>
        <end position="207"/>
    </location>
</feature>
<dbReference type="Pfam" id="PF00021">
    <property type="entry name" value="UPAR_LY6"/>
    <property type="match status" value="2"/>
</dbReference>
<dbReference type="AlphaFoldDB" id="A0A8C8S6E1"/>
<protein>
    <recommendedName>
        <fullName evidence="4">UPAR/Ly6 domain-containing protein</fullName>
    </recommendedName>
</protein>
<evidence type="ECO:0000313" key="5">
    <source>
        <dbReference type="Ensembl" id="ENSPCEP00000015978.1"/>
    </source>
</evidence>
<evidence type="ECO:0000256" key="2">
    <source>
        <dbReference type="ARBA" id="ARBA00022525"/>
    </source>
</evidence>
<dbReference type="PANTHER" id="PTHR20914:SF25">
    <property type="entry name" value="PHOSPHOLIPASE A2 INHIBITOR AND LY6_PLAUR DOMAIN-CONTAINING PROTEIN"/>
    <property type="match status" value="1"/>
</dbReference>
<evidence type="ECO:0000256" key="3">
    <source>
        <dbReference type="SAM" id="SignalP"/>
    </source>
</evidence>
<keyword evidence="3" id="KW-0732">Signal</keyword>
<feature type="chain" id="PRO_5034659874" description="UPAR/Ly6 domain-containing protein" evidence="3">
    <location>
        <begin position="20"/>
        <end position="239"/>
    </location>
</feature>
<dbReference type="Gene3D" id="2.10.60.10">
    <property type="entry name" value="CD59"/>
    <property type="match status" value="2"/>
</dbReference>
<dbReference type="SUPFAM" id="SSF57302">
    <property type="entry name" value="Snake toxin-like"/>
    <property type="match status" value="2"/>
</dbReference>
<keyword evidence="2" id="KW-0964">Secreted</keyword>
<dbReference type="InterPro" id="IPR045860">
    <property type="entry name" value="Snake_toxin-like_sf"/>
</dbReference>
<name>A0A8C8S6E1_9SAUR</name>
<accession>A0A8C8S6E1</accession>
<proteinExistence type="predicted"/>
<dbReference type="PANTHER" id="PTHR20914">
    <property type="entry name" value="LY6/PLAUR DOMAIN-CONTAINING PROTEIN 8"/>
    <property type="match status" value="1"/>
</dbReference>
<feature type="domain" description="UPAR/Ly6" evidence="4">
    <location>
        <begin position="28"/>
        <end position="118"/>
    </location>
</feature>
<dbReference type="GO" id="GO:0005576">
    <property type="term" value="C:extracellular region"/>
    <property type="evidence" value="ECO:0007669"/>
    <property type="project" value="UniProtKB-SubCell"/>
</dbReference>
<reference evidence="5" key="2">
    <citation type="submission" date="2025-09" db="UniProtKB">
        <authorList>
            <consortium name="Ensembl"/>
        </authorList>
    </citation>
    <scope>IDENTIFICATION</scope>
</reference>
<dbReference type="CDD" id="cd23572">
    <property type="entry name" value="TFP_LU_ECD_PINLYP_rpt2"/>
    <property type="match status" value="1"/>
</dbReference>
<feature type="signal peptide" evidence="3">
    <location>
        <begin position="1"/>
        <end position="19"/>
    </location>
</feature>
<keyword evidence="6" id="KW-1185">Reference proteome</keyword>
<dbReference type="InterPro" id="IPR016054">
    <property type="entry name" value="LY6_UPA_recep-like"/>
</dbReference>
<dbReference type="Ensembl" id="ENSPCET00000016541.1">
    <property type="protein sequence ID" value="ENSPCEP00000015978.1"/>
    <property type="gene ID" value="ENSPCEG00000012602.1"/>
</dbReference>
<dbReference type="Proteomes" id="UP000694393">
    <property type="component" value="Unplaced"/>
</dbReference>
<evidence type="ECO:0000259" key="4">
    <source>
        <dbReference type="SMART" id="SM00134"/>
    </source>
</evidence>
<reference evidence="5" key="1">
    <citation type="submission" date="2025-08" db="UniProtKB">
        <authorList>
            <consortium name="Ensembl"/>
        </authorList>
    </citation>
    <scope>IDENTIFICATION</scope>
</reference>
<dbReference type="InterPro" id="IPR050918">
    <property type="entry name" value="CNF-like_PLA2_Inhibitor"/>
</dbReference>
<organism evidence="5 6">
    <name type="scientific">Pelusios castaneus</name>
    <name type="common">West African mud turtle</name>
    <dbReference type="NCBI Taxonomy" id="367368"/>
    <lineage>
        <taxon>Eukaryota</taxon>
        <taxon>Metazoa</taxon>
        <taxon>Chordata</taxon>
        <taxon>Craniata</taxon>
        <taxon>Vertebrata</taxon>
        <taxon>Euteleostomi</taxon>
        <taxon>Archelosauria</taxon>
        <taxon>Testudinata</taxon>
        <taxon>Testudines</taxon>
        <taxon>Pleurodira</taxon>
        <taxon>Pelomedusidae</taxon>
        <taxon>Pelusios</taxon>
    </lineage>
</organism>
<dbReference type="SMART" id="SM00134">
    <property type="entry name" value="LU"/>
    <property type="match status" value="2"/>
</dbReference>